<keyword evidence="3" id="KW-0440">LIM domain</keyword>
<dbReference type="CDD" id="cd23068">
    <property type="entry name" value="PDZ_ZASP52-like"/>
    <property type="match status" value="1"/>
</dbReference>
<evidence type="ECO:0000313" key="6">
    <source>
        <dbReference type="EMBL" id="KAF7384096.1"/>
    </source>
</evidence>
<dbReference type="GO" id="GO:0030018">
    <property type="term" value="C:Z disc"/>
    <property type="evidence" value="ECO:0007669"/>
    <property type="project" value="TreeGrafter"/>
</dbReference>
<dbReference type="GO" id="GO:0005912">
    <property type="term" value="C:adherens junction"/>
    <property type="evidence" value="ECO:0007669"/>
    <property type="project" value="TreeGrafter"/>
</dbReference>
<evidence type="ECO:0000259" key="5">
    <source>
        <dbReference type="PROSITE" id="PS50106"/>
    </source>
</evidence>
<dbReference type="Pfam" id="PF00595">
    <property type="entry name" value="PDZ"/>
    <property type="match status" value="1"/>
</dbReference>
<dbReference type="Gene3D" id="2.30.42.10">
    <property type="match status" value="1"/>
</dbReference>
<dbReference type="GO" id="GO:0030036">
    <property type="term" value="P:actin cytoskeleton organization"/>
    <property type="evidence" value="ECO:0007669"/>
    <property type="project" value="TreeGrafter"/>
</dbReference>
<dbReference type="Proteomes" id="UP000614350">
    <property type="component" value="Unassembled WGS sequence"/>
</dbReference>
<feature type="transmembrane region" description="Helical" evidence="4">
    <location>
        <begin position="75"/>
        <end position="108"/>
    </location>
</feature>
<dbReference type="FunFam" id="2.30.42.10:FF:000055">
    <property type="entry name" value="PDZ and LIM domain protein 3"/>
    <property type="match status" value="1"/>
</dbReference>
<proteinExistence type="predicted"/>
<evidence type="ECO:0000256" key="3">
    <source>
        <dbReference type="ARBA" id="ARBA00023038"/>
    </source>
</evidence>
<keyword evidence="3" id="KW-0479">Metal-binding</keyword>
<dbReference type="SMART" id="SM00228">
    <property type="entry name" value="PDZ"/>
    <property type="match status" value="1"/>
</dbReference>
<dbReference type="EMBL" id="JACSEA010000016">
    <property type="protein sequence ID" value="KAF7384096.1"/>
    <property type="molecule type" value="Genomic_DNA"/>
</dbReference>
<dbReference type="InterPro" id="IPR050604">
    <property type="entry name" value="PDZ-LIM_domain"/>
</dbReference>
<comment type="subcellular location">
    <subcellularLocation>
        <location evidence="1">Cytoplasm</location>
    </subcellularLocation>
</comment>
<dbReference type="GO" id="GO:0001725">
    <property type="term" value="C:stress fiber"/>
    <property type="evidence" value="ECO:0007669"/>
    <property type="project" value="TreeGrafter"/>
</dbReference>
<dbReference type="GO" id="GO:0003779">
    <property type="term" value="F:actin binding"/>
    <property type="evidence" value="ECO:0007669"/>
    <property type="project" value="TreeGrafter"/>
</dbReference>
<keyword evidence="7" id="KW-1185">Reference proteome</keyword>
<evidence type="ECO:0000313" key="7">
    <source>
        <dbReference type="Proteomes" id="UP000614350"/>
    </source>
</evidence>
<keyword evidence="4" id="KW-1133">Transmembrane helix</keyword>
<reference evidence="6" key="1">
    <citation type="journal article" date="2020" name="G3 (Bethesda)">
        <title>High-Quality Assemblies for Three Invasive Social Wasps from the &lt;i&gt;Vespula&lt;/i&gt; Genus.</title>
        <authorList>
            <person name="Harrop T.W.R."/>
            <person name="Guhlin J."/>
            <person name="McLaughlin G.M."/>
            <person name="Permina E."/>
            <person name="Stockwell P."/>
            <person name="Gilligan J."/>
            <person name="Le Lec M.F."/>
            <person name="Gruber M.A.M."/>
            <person name="Quinn O."/>
            <person name="Lovegrove M."/>
            <person name="Duncan E.J."/>
            <person name="Remnant E.J."/>
            <person name="Van Eeckhoven J."/>
            <person name="Graham B."/>
            <person name="Knapp R.A."/>
            <person name="Langford K.W."/>
            <person name="Kronenberg Z."/>
            <person name="Press M.O."/>
            <person name="Eacker S.M."/>
            <person name="Wilson-Rankin E.E."/>
            <person name="Purcell J."/>
            <person name="Lester P.J."/>
            <person name="Dearden P.K."/>
        </authorList>
    </citation>
    <scope>NUCLEOTIDE SEQUENCE</scope>
    <source>
        <strain evidence="6">Marl-1</strain>
    </source>
</reference>
<keyword evidence="4" id="KW-0812">Transmembrane</keyword>
<dbReference type="PANTHER" id="PTHR24214:SF38">
    <property type="entry name" value="PDZ AND LIM DOMAIN PROTEIN ZASP-RELATED"/>
    <property type="match status" value="1"/>
</dbReference>
<dbReference type="PROSITE" id="PS50106">
    <property type="entry name" value="PDZ"/>
    <property type="match status" value="1"/>
</dbReference>
<dbReference type="AlphaFoldDB" id="A0A834J8V1"/>
<protein>
    <recommendedName>
        <fullName evidence="5">PDZ domain-containing protein</fullName>
    </recommendedName>
</protein>
<sequence length="224" mass="24775">MKILPSLTGDRFKWCRASGPAPWVAGHAEVASSFVREVADYSCRVGTIDAATATTSGLPPTQPPSGSTSPRLTLFLFLFLFLSYPVTSVYSIVYIFYLLVSIYAYAYLRTRDQCRQISRNRRVERIGRSTMSVDIKLSRNDAQPWGLRLSGGVDFSFPLTVVRVTIGGLADKAGLRAGDVVIKLNGEPMHQLTHADAHNRLVNAGNDFELTVARDRIIRNVPQQ</sequence>
<comment type="caution">
    <text evidence="6">The sequence shown here is derived from an EMBL/GenBank/DDBJ whole genome shotgun (WGS) entry which is preliminary data.</text>
</comment>
<dbReference type="GO" id="GO:0031941">
    <property type="term" value="C:filamentous actin"/>
    <property type="evidence" value="ECO:0007669"/>
    <property type="project" value="TreeGrafter"/>
</dbReference>
<dbReference type="PANTHER" id="PTHR24214">
    <property type="entry name" value="PDZ AND LIM DOMAIN PROTEIN ZASP"/>
    <property type="match status" value="1"/>
</dbReference>
<gene>
    <name evidence="6" type="ORF">HZH66_012346</name>
</gene>
<organism evidence="6 7">
    <name type="scientific">Vespula vulgaris</name>
    <name type="common">Yellow jacket</name>
    <name type="synonym">Wasp</name>
    <dbReference type="NCBI Taxonomy" id="7454"/>
    <lineage>
        <taxon>Eukaryota</taxon>
        <taxon>Metazoa</taxon>
        <taxon>Ecdysozoa</taxon>
        <taxon>Arthropoda</taxon>
        <taxon>Hexapoda</taxon>
        <taxon>Insecta</taxon>
        <taxon>Pterygota</taxon>
        <taxon>Neoptera</taxon>
        <taxon>Endopterygota</taxon>
        <taxon>Hymenoptera</taxon>
        <taxon>Apocrita</taxon>
        <taxon>Aculeata</taxon>
        <taxon>Vespoidea</taxon>
        <taxon>Vespidae</taxon>
        <taxon>Vespinae</taxon>
        <taxon>Vespula</taxon>
    </lineage>
</organism>
<evidence type="ECO:0000256" key="4">
    <source>
        <dbReference type="SAM" id="Phobius"/>
    </source>
</evidence>
<keyword evidence="3" id="KW-0862">Zinc</keyword>
<dbReference type="GO" id="GO:0051371">
    <property type="term" value="F:muscle alpha-actinin binding"/>
    <property type="evidence" value="ECO:0007669"/>
    <property type="project" value="TreeGrafter"/>
</dbReference>
<dbReference type="InterPro" id="IPR001478">
    <property type="entry name" value="PDZ"/>
</dbReference>
<accession>A0A834J8V1</accession>
<keyword evidence="2" id="KW-0963">Cytoplasm</keyword>
<name>A0A834J8V1_VESVU</name>
<evidence type="ECO:0000256" key="2">
    <source>
        <dbReference type="ARBA" id="ARBA00022490"/>
    </source>
</evidence>
<dbReference type="GO" id="GO:0061061">
    <property type="term" value="P:muscle structure development"/>
    <property type="evidence" value="ECO:0007669"/>
    <property type="project" value="TreeGrafter"/>
</dbReference>
<evidence type="ECO:0000256" key="1">
    <source>
        <dbReference type="ARBA" id="ARBA00004496"/>
    </source>
</evidence>
<dbReference type="SUPFAM" id="SSF50156">
    <property type="entry name" value="PDZ domain-like"/>
    <property type="match status" value="1"/>
</dbReference>
<feature type="domain" description="PDZ" evidence="5">
    <location>
        <begin position="134"/>
        <end position="216"/>
    </location>
</feature>
<keyword evidence="4" id="KW-0472">Membrane</keyword>
<dbReference type="InterPro" id="IPR036034">
    <property type="entry name" value="PDZ_sf"/>
</dbReference>